<evidence type="ECO:0000313" key="3">
    <source>
        <dbReference type="EMBL" id="KAH6894299.1"/>
    </source>
</evidence>
<feature type="domain" description="GDS1 winged helix" evidence="2">
    <location>
        <begin position="98"/>
        <end position="191"/>
    </location>
</feature>
<keyword evidence="4" id="KW-1185">Reference proteome</keyword>
<evidence type="ECO:0000259" key="2">
    <source>
        <dbReference type="Pfam" id="PF25318"/>
    </source>
</evidence>
<reference evidence="3 4" key="1">
    <citation type="journal article" date="2021" name="Nat. Commun.">
        <title>Genetic determinants of endophytism in the Arabidopsis root mycobiome.</title>
        <authorList>
            <person name="Mesny F."/>
            <person name="Miyauchi S."/>
            <person name="Thiergart T."/>
            <person name="Pickel B."/>
            <person name="Atanasova L."/>
            <person name="Karlsson M."/>
            <person name="Huettel B."/>
            <person name="Barry K.W."/>
            <person name="Haridas S."/>
            <person name="Chen C."/>
            <person name="Bauer D."/>
            <person name="Andreopoulos W."/>
            <person name="Pangilinan J."/>
            <person name="LaButti K."/>
            <person name="Riley R."/>
            <person name="Lipzen A."/>
            <person name="Clum A."/>
            <person name="Drula E."/>
            <person name="Henrissat B."/>
            <person name="Kohler A."/>
            <person name="Grigoriev I.V."/>
            <person name="Martin F.M."/>
            <person name="Hacquard S."/>
        </authorList>
    </citation>
    <scope>NUCLEOTIDE SEQUENCE [LARGE SCALE GENOMIC DNA]</scope>
    <source>
        <strain evidence="3 4">MPI-CAGE-CH-0241</strain>
    </source>
</reference>
<dbReference type="Pfam" id="PF25318">
    <property type="entry name" value="WHD_GDS1"/>
    <property type="match status" value="1"/>
</dbReference>
<feature type="compositionally biased region" description="Low complexity" evidence="1">
    <location>
        <begin position="24"/>
        <end position="52"/>
    </location>
</feature>
<feature type="region of interest" description="Disordered" evidence="1">
    <location>
        <begin position="23"/>
        <end position="89"/>
    </location>
</feature>
<proteinExistence type="predicted"/>
<gene>
    <name evidence="3" type="ORF">B0T10DRAFT_248805</name>
</gene>
<dbReference type="EMBL" id="JAGPYM010000005">
    <property type="protein sequence ID" value="KAH6894299.1"/>
    <property type="molecule type" value="Genomic_DNA"/>
</dbReference>
<evidence type="ECO:0000313" key="4">
    <source>
        <dbReference type="Proteomes" id="UP000777438"/>
    </source>
</evidence>
<protein>
    <recommendedName>
        <fullName evidence="2">GDS1 winged helix domain-containing protein</fullName>
    </recommendedName>
</protein>
<dbReference type="AlphaFoldDB" id="A0A9P8WDS5"/>
<organism evidence="3 4">
    <name type="scientific">Thelonectria olida</name>
    <dbReference type="NCBI Taxonomy" id="1576542"/>
    <lineage>
        <taxon>Eukaryota</taxon>
        <taxon>Fungi</taxon>
        <taxon>Dikarya</taxon>
        <taxon>Ascomycota</taxon>
        <taxon>Pezizomycotina</taxon>
        <taxon>Sordariomycetes</taxon>
        <taxon>Hypocreomycetidae</taxon>
        <taxon>Hypocreales</taxon>
        <taxon>Nectriaceae</taxon>
        <taxon>Thelonectria</taxon>
    </lineage>
</organism>
<sequence length="394" mass="43354">MPYNTRRKSLSLPSLGIHVPMTQAARAAAAAAKSSSRPSSASRALSPHSSGSESADTHTSKRQKRSHGRETAREQTPPPSPPADFMDMSDAEKPTKIDMEGINDDIVEAVIIQLQSTANRPHLVKELATVLAQSLSSVQHSANPCAIISSRLASYLKRPCWSASAPCPLAKELEAIHPRRTYYFLTTCPRQIFTESIPILPTSQSIVTPSVSLTDDSGSDDADARRRELSPSPEVDLSPHQFEEEADDDFVMPVTPVGSFSNQRHMLPRRISRHNSPPLEKDEREFTQTANVLQKRKFAKEAPASEAADRSTSFEYGYRDEMWFGDNRLFAPATFTTSPAVNPNNLSSGISGVKSSARKEDEGESWLMMSKLLEWEGDIESIEIDELDGLLDAC</sequence>
<accession>A0A9P8WDS5</accession>
<feature type="region of interest" description="Disordered" evidence="1">
    <location>
        <begin position="209"/>
        <end position="240"/>
    </location>
</feature>
<name>A0A9P8WDS5_9HYPO</name>
<dbReference type="Proteomes" id="UP000777438">
    <property type="component" value="Unassembled WGS sequence"/>
</dbReference>
<evidence type="ECO:0000256" key="1">
    <source>
        <dbReference type="SAM" id="MobiDB-lite"/>
    </source>
</evidence>
<comment type="caution">
    <text evidence="3">The sequence shown here is derived from an EMBL/GenBank/DDBJ whole genome shotgun (WGS) entry which is preliminary data.</text>
</comment>
<dbReference type="InterPro" id="IPR057511">
    <property type="entry name" value="WH_GDS1"/>
</dbReference>
<dbReference type="OrthoDB" id="4150221at2759"/>